<dbReference type="InterPro" id="IPR036188">
    <property type="entry name" value="FAD/NAD-bd_sf"/>
</dbReference>
<dbReference type="AlphaFoldDB" id="A0A8J8NCL7"/>
<gene>
    <name evidence="5" type="ORF">FGO68_gene14059</name>
</gene>
<accession>A0A8J8NCL7</accession>
<dbReference type="PANTHER" id="PTHR43004">
    <property type="entry name" value="TRK SYSTEM POTASSIUM UPTAKE PROTEIN"/>
    <property type="match status" value="1"/>
</dbReference>
<evidence type="ECO:0000256" key="2">
    <source>
        <dbReference type="ARBA" id="ARBA00022630"/>
    </source>
</evidence>
<dbReference type="Gene3D" id="3.50.50.60">
    <property type="entry name" value="FAD/NAD(P)-binding domain"/>
    <property type="match status" value="1"/>
</dbReference>
<evidence type="ECO:0000259" key="4">
    <source>
        <dbReference type="Pfam" id="PF01494"/>
    </source>
</evidence>
<organism evidence="5 6">
    <name type="scientific">Halteria grandinella</name>
    <dbReference type="NCBI Taxonomy" id="5974"/>
    <lineage>
        <taxon>Eukaryota</taxon>
        <taxon>Sar</taxon>
        <taxon>Alveolata</taxon>
        <taxon>Ciliophora</taxon>
        <taxon>Intramacronucleata</taxon>
        <taxon>Spirotrichea</taxon>
        <taxon>Stichotrichia</taxon>
        <taxon>Sporadotrichida</taxon>
        <taxon>Halteriidae</taxon>
        <taxon>Halteria</taxon>
    </lineage>
</organism>
<reference evidence="5" key="1">
    <citation type="submission" date="2019-06" db="EMBL/GenBank/DDBJ databases">
        <authorList>
            <person name="Zheng W."/>
        </authorList>
    </citation>
    <scope>NUCLEOTIDE SEQUENCE</scope>
    <source>
        <strain evidence="5">QDHG01</strain>
    </source>
</reference>
<keyword evidence="6" id="KW-1185">Reference proteome</keyword>
<evidence type="ECO:0000313" key="6">
    <source>
        <dbReference type="Proteomes" id="UP000785679"/>
    </source>
</evidence>
<dbReference type="EMBL" id="RRYP01022465">
    <property type="protein sequence ID" value="TNV72417.1"/>
    <property type="molecule type" value="Genomic_DNA"/>
</dbReference>
<evidence type="ECO:0000313" key="5">
    <source>
        <dbReference type="EMBL" id="TNV72417.1"/>
    </source>
</evidence>
<dbReference type="PANTHER" id="PTHR43004:SF19">
    <property type="entry name" value="BINDING MONOOXYGENASE, PUTATIVE (JCVI)-RELATED"/>
    <property type="match status" value="1"/>
</dbReference>
<dbReference type="Gene3D" id="3.30.9.10">
    <property type="entry name" value="D-Amino Acid Oxidase, subunit A, domain 2"/>
    <property type="match status" value="1"/>
</dbReference>
<dbReference type="Proteomes" id="UP000785679">
    <property type="component" value="Unassembled WGS sequence"/>
</dbReference>
<dbReference type="InterPro" id="IPR002938">
    <property type="entry name" value="FAD-bd"/>
</dbReference>
<proteinExistence type="predicted"/>
<dbReference type="PRINTS" id="PR00420">
    <property type="entry name" value="RNGMNOXGNASE"/>
</dbReference>
<dbReference type="Pfam" id="PF01494">
    <property type="entry name" value="FAD_binding_3"/>
    <property type="match status" value="1"/>
</dbReference>
<comment type="cofactor">
    <cofactor evidence="1">
        <name>FAD</name>
        <dbReference type="ChEBI" id="CHEBI:57692"/>
    </cofactor>
</comment>
<protein>
    <recommendedName>
        <fullName evidence="4">FAD-binding domain-containing protein</fullName>
    </recommendedName>
</protein>
<name>A0A8J8NCL7_HALGN</name>
<dbReference type="GO" id="GO:0071949">
    <property type="term" value="F:FAD binding"/>
    <property type="evidence" value="ECO:0007669"/>
    <property type="project" value="InterPro"/>
</dbReference>
<evidence type="ECO:0000256" key="3">
    <source>
        <dbReference type="ARBA" id="ARBA00022827"/>
    </source>
</evidence>
<evidence type="ECO:0000256" key="1">
    <source>
        <dbReference type="ARBA" id="ARBA00001974"/>
    </source>
</evidence>
<comment type="caution">
    <text evidence="5">The sequence shown here is derived from an EMBL/GenBank/DDBJ whole genome shotgun (WGS) entry which is preliminary data.</text>
</comment>
<dbReference type="InterPro" id="IPR050641">
    <property type="entry name" value="RIFMO-like"/>
</dbReference>
<dbReference type="SUPFAM" id="SSF51905">
    <property type="entry name" value="FAD/NAD(P)-binding domain"/>
    <property type="match status" value="1"/>
</dbReference>
<feature type="domain" description="FAD-binding" evidence="4">
    <location>
        <begin position="25"/>
        <end position="247"/>
    </location>
</feature>
<dbReference type="GO" id="GO:0016709">
    <property type="term" value="F:oxidoreductase activity, acting on paired donors, with incorporation or reduction of molecular oxygen, NAD(P)H as one donor, and incorporation of one atom of oxygen"/>
    <property type="evidence" value="ECO:0007669"/>
    <property type="project" value="UniProtKB-ARBA"/>
</dbReference>
<keyword evidence="2" id="KW-0285">Flavoprotein</keyword>
<sequence length="286" mass="32937">MKQFTSKRTLFQLQGKRGFSSTPLKTQVCIIGSGPVGMTLSIILNKLNVPNIIAEKYPSLQEHPKAHYISFRTCEILKDLELGHEFEETLQSMPRWAKYNYQTYVIGGKVYAEVDHFNNYKKAMGLPNDTDVLADFRERFTYAYPNHFPQHKLNSLLLRKLKEQNSTILTNHAYKGHKKLEDRVQVDIEDRELGKVIQVECRHLVGADGVKSRVREDLGIQLRGQKGKDSFALNHFRHVELCEHPLSLSRHRQTYAQWLSLAQPKAHIRHAILPLQQRHSGSACLS</sequence>
<keyword evidence="3" id="KW-0274">FAD</keyword>
<dbReference type="OrthoDB" id="1716816at2759"/>